<evidence type="ECO:0000256" key="1">
    <source>
        <dbReference type="ARBA" id="ARBA00004651"/>
    </source>
</evidence>
<proteinExistence type="predicted"/>
<dbReference type="PANTHER" id="PTHR12308:SF73">
    <property type="entry name" value="ANOCTAMIN"/>
    <property type="match status" value="1"/>
</dbReference>
<evidence type="ECO:0000259" key="9">
    <source>
        <dbReference type="Pfam" id="PF04547"/>
    </source>
</evidence>
<dbReference type="AlphaFoldDB" id="A0A9N9AFH7"/>
<comment type="subcellular location">
    <subcellularLocation>
        <location evidence="1">Cell membrane</location>
        <topology evidence="1">Multi-pass membrane protein</topology>
    </subcellularLocation>
</comment>
<keyword evidence="2" id="KW-1003">Cell membrane</keyword>
<dbReference type="EMBL" id="CAJVPL010000799">
    <property type="protein sequence ID" value="CAG8530657.1"/>
    <property type="molecule type" value="Genomic_DNA"/>
</dbReference>
<accession>A0A9N9AFH7</accession>
<keyword evidence="5 8" id="KW-0472">Membrane</keyword>
<dbReference type="Pfam" id="PF04547">
    <property type="entry name" value="Anoctamin"/>
    <property type="match status" value="2"/>
</dbReference>
<feature type="domain" description="Anoctamin transmembrane" evidence="9">
    <location>
        <begin position="277"/>
        <end position="518"/>
    </location>
</feature>
<dbReference type="Proteomes" id="UP000789831">
    <property type="component" value="Unassembled WGS sequence"/>
</dbReference>
<evidence type="ECO:0000256" key="2">
    <source>
        <dbReference type="ARBA" id="ARBA00022475"/>
    </source>
</evidence>
<feature type="transmembrane region" description="Helical" evidence="8">
    <location>
        <begin position="326"/>
        <end position="344"/>
    </location>
</feature>
<name>A0A9N9AFH7_9GLOM</name>
<keyword evidence="4 8" id="KW-1133">Transmembrane helix</keyword>
<evidence type="ECO:0000256" key="8">
    <source>
        <dbReference type="SAM" id="Phobius"/>
    </source>
</evidence>
<dbReference type="Pfam" id="PF16178">
    <property type="entry name" value="Anoct_dimer"/>
    <property type="match status" value="1"/>
</dbReference>
<evidence type="ECO:0000256" key="4">
    <source>
        <dbReference type="ARBA" id="ARBA00022989"/>
    </source>
</evidence>
<evidence type="ECO:0000256" key="5">
    <source>
        <dbReference type="ARBA" id="ARBA00023136"/>
    </source>
</evidence>
<keyword evidence="12" id="KW-1185">Reference proteome</keyword>
<keyword evidence="3 8" id="KW-0812">Transmembrane</keyword>
<keyword evidence="6" id="KW-0325">Glycoprotein</keyword>
<organism evidence="11 12">
    <name type="scientific">Ambispora gerdemannii</name>
    <dbReference type="NCBI Taxonomy" id="144530"/>
    <lineage>
        <taxon>Eukaryota</taxon>
        <taxon>Fungi</taxon>
        <taxon>Fungi incertae sedis</taxon>
        <taxon>Mucoromycota</taxon>
        <taxon>Glomeromycotina</taxon>
        <taxon>Glomeromycetes</taxon>
        <taxon>Archaeosporales</taxon>
        <taxon>Ambisporaceae</taxon>
        <taxon>Ambispora</taxon>
    </lineage>
</organism>
<evidence type="ECO:0000259" key="10">
    <source>
        <dbReference type="Pfam" id="PF16178"/>
    </source>
</evidence>
<feature type="transmembrane region" description="Helical" evidence="8">
    <location>
        <begin position="276"/>
        <end position="299"/>
    </location>
</feature>
<keyword evidence="7" id="KW-0175">Coiled coil</keyword>
<comment type="caution">
    <text evidence="11">The sequence shown here is derived from an EMBL/GenBank/DDBJ whole genome shotgun (WGS) entry which is preliminary data.</text>
</comment>
<sequence length="616" mass="72071">MEDAIDEFGDKEDRQKVGDALVRIIYDDKFPDFILKFDSKRDKSTDHTDTIIEMSKENLCIRLFVEHETDSSKNVTYVKIWTPFMKQCEAAEEIRIKKELAIIFLPNGSIGKIQRRIWMQKAQRYCFTFLEQLKPQLIVTANIIIPEVNDQKVLQTVRLRSFGFENLIEEKVYTTFYPLHDGKADDKKKENLRAKLYGIWIKKSRKRQPLNEIREYFGEKLAMYFAWLGLYTSWLFVASVLGIINVIYGIIDFVTCSSQLQQLELLLFSREWFKNFDGWGSFLSSTTNLGIVLTLSLFYRKLAIKLTNLENHKTATSFEDSHILKVYLFDFVNFYAALFYILIFKQWLPKKIFHDNARVHVCENDDCMRELTIQLAVILIGRQAVGQLQELGLPDKTSKKELNEDINVVEEPSSKKELDEEINVVEESASKKRMNEEIKDVEKELNEKIKVGKESTSYPWIIDNDLLPTENDDIRKEYERMTVQFGFISLFVVAFPLTPLCAWFNNIVEIRTDGFKFVGNDEKSLLIVRLAFILAFENLVLLVKVLSAYIIPDMPDSVKLAIKRHEYLERVAIAKRDLATDEYLEDNDKQSVKLTKYLKFSKERIETYKIIDKDID</sequence>
<evidence type="ECO:0000256" key="6">
    <source>
        <dbReference type="ARBA" id="ARBA00023180"/>
    </source>
</evidence>
<feature type="transmembrane region" description="Helical" evidence="8">
    <location>
        <begin position="525"/>
        <end position="551"/>
    </location>
</feature>
<feature type="domain" description="Anoctamin dimerisation" evidence="10">
    <location>
        <begin position="143"/>
        <end position="210"/>
    </location>
</feature>
<dbReference type="InterPro" id="IPR049452">
    <property type="entry name" value="Anoctamin_TM"/>
</dbReference>
<dbReference type="GO" id="GO:0005886">
    <property type="term" value="C:plasma membrane"/>
    <property type="evidence" value="ECO:0007669"/>
    <property type="project" value="UniProtKB-SubCell"/>
</dbReference>
<dbReference type="InterPro" id="IPR007632">
    <property type="entry name" value="Anoctamin"/>
</dbReference>
<feature type="coiled-coil region" evidence="7">
    <location>
        <begin position="415"/>
        <end position="451"/>
    </location>
</feature>
<feature type="transmembrane region" description="Helical" evidence="8">
    <location>
        <begin position="485"/>
        <end position="505"/>
    </location>
</feature>
<protein>
    <submittedName>
        <fullName evidence="11">10262_t:CDS:1</fullName>
    </submittedName>
</protein>
<evidence type="ECO:0000256" key="7">
    <source>
        <dbReference type="SAM" id="Coils"/>
    </source>
</evidence>
<evidence type="ECO:0000256" key="3">
    <source>
        <dbReference type="ARBA" id="ARBA00022692"/>
    </source>
</evidence>
<feature type="transmembrane region" description="Helical" evidence="8">
    <location>
        <begin position="224"/>
        <end position="255"/>
    </location>
</feature>
<dbReference type="InterPro" id="IPR032394">
    <property type="entry name" value="Anoct_dimer"/>
</dbReference>
<reference evidence="11" key="1">
    <citation type="submission" date="2021-06" db="EMBL/GenBank/DDBJ databases">
        <authorList>
            <person name="Kallberg Y."/>
            <person name="Tangrot J."/>
            <person name="Rosling A."/>
        </authorList>
    </citation>
    <scope>NUCLEOTIDE SEQUENCE</scope>
    <source>
        <strain evidence="11">MT106</strain>
    </source>
</reference>
<dbReference type="GO" id="GO:0046983">
    <property type="term" value="F:protein dimerization activity"/>
    <property type="evidence" value="ECO:0007669"/>
    <property type="project" value="InterPro"/>
</dbReference>
<dbReference type="GO" id="GO:0005254">
    <property type="term" value="F:chloride channel activity"/>
    <property type="evidence" value="ECO:0007669"/>
    <property type="project" value="TreeGrafter"/>
</dbReference>
<evidence type="ECO:0000313" key="12">
    <source>
        <dbReference type="Proteomes" id="UP000789831"/>
    </source>
</evidence>
<feature type="domain" description="Anoctamin transmembrane" evidence="9">
    <location>
        <begin position="213"/>
        <end position="253"/>
    </location>
</feature>
<evidence type="ECO:0000313" key="11">
    <source>
        <dbReference type="EMBL" id="CAG8530657.1"/>
    </source>
</evidence>
<dbReference type="OrthoDB" id="296386at2759"/>
<dbReference type="PANTHER" id="PTHR12308">
    <property type="entry name" value="ANOCTAMIN"/>
    <property type="match status" value="1"/>
</dbReference>
<gene>
    <name evidence="11" type="ORF">AGERDE_LOCUS5694</name>
</gene>